<accession>A0A380WQR5</accession>
<sequence>MNRYYFLLAGSLLIAGCSTDSGSSVPAGAAAPMMDQSVPQVARNACLREVARTTNTQQGVILDMLYSEANSQVTIGVGPERARWQCTVSNSGVVANVMSLTDEGKL</sequence>
<dbReference type="EMBL" id="UFSM01000001">
    <property type="protein sequence ID" value="SUU91299.1"/>
    <property type="molecule type" value="Genomic_DNA"/>
</dbReference>
<dbReference type="PROSITE" id="PS51257">
    <property type="entry name" value="PROKAR_LIPOPROTEIN"/>
    <property type="match status" value="1"/>
</dbReference>
<reference evidence="1 2" key="1">
    <citation type="submission" date="2018-06" db="EMBL/GenBank/DDBJ databases">
        <authorList>
            <consortium name="Pathogen Informatics"/>
            <person name="Doyle S."/>
        </authorList>
    </citation>
    <scope>NUCLEOTIDE SEQUENCE [LARGE SCALE GENOMIC DNA]</scope>
    <source>
        <strain evidence="1 2">NCTC10684</strain>
    </source>
</reference>
<dbReference type="OrthoDB" id="8454614at2"/>
<organism evidence="1 2">
    <name type="scientific">Aminobacter aminovorans</name>
    <name type="common">Chelatobacter heintzii</name>
    <dbReference type="NCBI Taxonomy" id="83263"/>
    <lineage>
        <taxon>Bacteria</taxon>
        <taxon>Pseudomonadati</taxon>
        <taxon>Pseudomonadota</taxon>
        <taxon>Alphaproteobacteria</taxon>
        <taxon>Hyphomicrobiales</taxon>
        <taxon>Phyllobacteriaceae</taxon>
        <taxon>Aminobacter</taxon>
    </lineage>
</organism>
<evidence type="ECO:0008006" key="3">
    <source>
        <dbReference type="Google" id="ProtNLM"/>
    </source>
</evidence>
<evidence type="ECO:0000313" key="1">
    <source>
        <dbReference type="EMBL" id="SUU91299.1"/>
    </source>
</evidence>
<name>A0A380WQR5_AMIAI</name>
<dbReference type="AlphaFoldDB" id="A0A380WQR5"/>
<dbReference type="Proteomes" id="UP000254701">
    <property type="component" value="Unassembled WGS sequence"/>
</dbReference>
<dbReference type="RefSeq" id="WP_115733193.1">
    <property type="nucleotide sequence ID" value="NZ_BAAAVY010000037.1"/>
</dbReference>
<protein>
    <recommendedName>
        <fullName evidence="3">Lipoprotein</fullName>
    </recommendedName>
</protein>
<evidence type="ECO:0000313" key="2">
    <source>
        <dbReference type="Proteomes" id="UP000254701"/>
    </source>
</evidence>
<gene>
    <name evidence="1" type="ORF">NCTC10684_04562</name>
</gene>
<proteinExistence type="predicted"/>